<sequence length="351" mass="39063">MFSTYRAEDVEILLKDITGQVEPQPTAERERLIQSGRHYSEMLPLEYEPSEKYLKAYFDALQRYAAITAEAVAALGEKIYKEKGVQAVLVSLARAGTPIGILLKHYLKKRYQCDAAHYTISIIRGKGIDKKAVEHILGRHAPASLQFVDGWTGKGAIQRELDKALEDFPGVSPGLAVLSDPAYVAEKCGTHEDFLIASSCLNSTVSGLLSRTFLRTDIIGPDDFHGAAFYKELMAQDLTYDFIGAVEEQFPAEVSLFACDTKREKNSGLCEVHRIAETFGITDINLVKPGIGEATRVLLRRLPWKLLVHSKTDEKRLGHLYQLAQEKGVEVVEYPLENYLACGIIRSLADN</sequence>
<dbReference type="RefSeq" id="WP_368847597.1">
    <property type="nucleotide sequence ID" value="NZ_CP194411.1"/>
</dbReference>
<dbReference type="InterPro" id="IPR011215">
    <property type="entry name" value="StiP_N"/>
</dbReference>
<evidence type="ECO:0000259" key="1">
    <source>
        <dbReference type="Pfam" id="PF11202"/>
    </source>
</evidence>
<keyword evidence="3" id="KW-0645">Protease</keyword>
<dbReference type="PIRSF" id="PIRSF020979">
    <property type="entry name" value="UCP020979"/>
    <property type="match status" value="1"/>
</dbReference>
<dbReference type="GO" id="GO:0008233">
    <property type="term" value="F:peptidase activity"/>
    <property type="evidence" value="ECO:0007669"/>
    <property type="project" value="UniProtKB-KW"/>
</dbReference>
<dbReference type="EC" id="3.4.22.-" evidence="3"/>
<keyword evidence="4" id="KW-1185">Reference proteome</keyword>
<dbReference type="GO" id="GO:0006508">
    <property type="term" value="P:proteolysis"/>
    <property type="evidence" value="ECO:0007669"/>
    <property type="project" value="UniProtKB-KW"/>
</dbReference>
<accession>A0ABV3X6Q2</accession>
<dbReference type="Proteomes" id="UP001559623">
    <property type="component" value="Unassembled WGS sequence"/>
</dbReference>
<dbReference type="Pfam" id="PF15608">
    <property type="entry name" value="PELOTA_1"/>
    <property type="match status" value="1"/>
</dbReference>
<organism evidence="3 4">
    <name type="scientific">Selenomonas sputigena</name>
    <dbReference type="NCBI Taxonomy" id="69823"/>
    <lineage>
        <taxon>Bacteria</taxon>
        <taxon>Bacillati</taxon>
        <taxon>Bacillota</taxon>
        <taxon>Negativicutes</taxon>
        <taxon>Selenomonadales</taxon>
        <taxon>Selenomonadaceae</taxon>
        <taxon>Selenomonas</taxon>
    </lineage>
</organism>
<comment type="caution">
    <text evidence="3">The sequence shown here is derived from an EMBL/GenBank/DDBJ whole genome shotgun (WGS) entry which is preliminary data.</text>
</comment>
<proteinExistence type="predicted"/>
<protein>
    <submittedName>
        <fullName evidence="3">Cysteine protease StiP family protein</fullName>
        <ecNumber evidence="3">3.4.22.-</ecNumber>
    </submittedName>
</protein>
<feature type="domain" description="Cysteine protease StiP N-terminal" evidence="1">
    <location>
        <begin position="3"/>
        <end position="246"/>
    </location>
</feature>
<dbReference type="InterPro" id="IPR028157">
    <property type="entry name" value="PELOTA_dom"/>
</dbReference>
<gene>
    <name evidence="3" type="ORF">QCO44_09575</name>
</gene>
<feature type="domain" description="PELOTA RNA-binding" evidence="2">
    <location>
        <begin position="268"/>
        <end position="347"/>
    </location>
</feature>
<keyword evidence="3" id="KW-0378">Hydrolase</keyword>
<dbReference type="Pfam" id="PF11202">
    <property type="entry name" value="StiP"/>
    <property type="match status" value="1"/>
</dbReference>
<reference evidence="3 4" key="1">
    <citation type="submission" date="2023-04" db="EMBL/GenBank/DDBJ databases">
        <title>Genome Sequence of Selenomonas sputigena ATCC 33150.</title>
        <authorList>
            <person name="Miller D.P."/>
            <person name="Anvari S."/>
            <person name="Polson S.W."/>
            <person name="Macdonald M."/>
            <person name="Mcdowell J.V."/>
        </authorList>
    </citation>
    <scope>NUCLEOTIDE SEQUENCE [LARGE SCALE GENOMIC DNA]</scope>
    <source>
        <strain evidence="3 4">ATCC 33150</strain>
    </source>
</reference>
<dbReference type="EMBL" id="JARVLH010000006">
    <property type="protein sequence ID" value="MEX5285875.1"/>
    <property type="molecule type" value="Genomic_DNA"/>
</dbReference>
<dbReference type="InterPro" id="IPR048336">
    <property type="entry name" value="StiP-like"/>
</dbReference>
<evidence type="ECO:0000259" key="2">
    <source>
        <dbReference type="Pfam" id="PF15608"/>
    </source>
</evidence>
<name>A0ABV3X6Q2_9FIRM</name>
<evidence type="ECO:0000313" key="4">
    <source>
        <dbReference type="Proteomes" id="UP001559623"/>
    </source>
</evidence>
<evidence type="ECO:0000313" key="3">
    <source>
        <dbReference type="EMBL" id="MEX5285875.1"/>
    </source>
</evidence>